<dbReference type="InterPro" id="IPR036047">
    <property type="entry name" value="F-box-like_dom_sf"/>
</dbReference>
<protein>
    <recommendedName>
        <fullName evidence="5">F-box domain-containing protein</fullName>
    </recommendedName>
</protein>
<name>A0ABD3EGK8_9LAMI</name>
<proteinExistence type="predicted"/>
<evidence type="ECO:0000259" key="2">
    <source>
        <dbReference type="Pfam" id="PF24758"/>
    </source>
</evidence>
<organism evidence="3 4">
    <name type="scientific">Castilleja foliolosa</name>
    <dbReference type="NCBI Taxonomy" id="1961234"/>
    <lineage>
        <taxon>Eukaryota</taxon>
        <taxon>Viridiplantae</taxon>
        <taxon>Streptophyta</taxon>
        <taxon>Embryophyta</taxon>
        <taxon>Tracheophyta</taxon>
        <taxon>Spermatophyta</taxon>
        <taxon>Magnoliopsida</taxon>
        <taxon>eudicotyledons</taxon>
        <taxon>Gunneridae</taxon>
        <taxon>Pentapetalae</taxon>
        <taxon>asterids</taxon>
        <taxon>lamiids</taxon>
        <taxon>Lamiales</taxon>
        <taxon>Orobanchaceae</taxon>
        <taxon>Pedicularideae</taxon>
        <taxon>Castillejinae</taxon>
        <taxon>Castilleja</taxon>
    </lineage>
</organism>
<accession>A0ABD3EGK8</accession>
<dbReference type="Proteomes" id="UP001632038">
    <property type="component" value="Unassembled WGS sequence"/>
</dbReference>
<dbReference type="SUPFAM" id="SSF81383">
    <property type="entry name" value="F-box domain"/>
    <property type="match status" value="1"/>
</dbReference>
<dbReference type="Gene3D" id="3.80.10.10">
    <property type="entry name" value="Ribonuclease Inhibitor"/>
    <property type="match status" value="1"/>
</dbReference>
<dbReference type="InterPro" id="IPR001810">
    <property type="entry name" value="F-box_dom"/>
</dbReference>
<dbReference type="InterPro" id="IPR055411">
    <property type="entry name" value="LRR_FXL15/At3g58940/PEG3-like"/>
</dbReference>
<dbReference type="SUPFAM" id="SSF52047">
    <property type="entry name" value="RNI-like"/>
    <property type="match status" value="1"/>
</dbReference>
<keyword evidence="4" id="KW-1185">Reference proteome</keyword>
<dbReference type="InterPro" id="IPR053781">
    <property type="entry name" value="F-box_AtFBL13-like"/>
</dbReference>
<evidence type="ECO:0008006" key="5">
    <source>
        <dbReference type="Google" id="ProtNLM"/>
    </source>
</evidence>
<feature type="domain" description="F-box/LRR-repeat protein 15/At3g58940/PEG3-like LRR" evidence="2">
    <location>
        <begin position="144"/>
        <end position="234"/>
    </location>
</feature>
<dbReference type="EMBL" id="JAVIJP010000005">
    <property type="protein sequence ID" value="KAL3653397.1"/>
    <property type="molecule type" value="Genomic_DNA"/>
</dbReference>
<gene>
    <name evidence="3" type="ORF">CASFOL_003078</name>
</gene>
<dbReference type="Pfam" id="PF24758">
    <property type="entry name" value="LRR_At5g56370"/>
    <property type="match status" value="1"/>
</dbReference>
<dbReference type="InterPro" id="IPR032675">
    <property type="entry name" value="LRR_dom_sf"/>
</dbReference>
<dbReference type="PANTHER" id="PTHR34145">
    <property type="entry name" value="OS02G0105600 PROTEIN"/>
    <property type="match status" value="1"/>
</dbReference>
<comment type="caution">
    <text evidence="3">The sequence shown here is derived from an EMBL/GenBank/DDBJ whole genome shotgun (WGS) entry which is preliminary data.</text>
</comment>
<dbReference type="InterPro" id="IPR053772">
    <property type="entry name" value="At1g61320/At1g61330-like"/>
</dbReference>
<dbReference type="PANTHER" id="PTHR34145:SF51">
    <property type="entry name" value="FBD DOMAIN-CONTAINING PROTEIN"/>
    <property type="match status" value="1"/>
</dbReference>
<evidence type="ECO:0000259" key="1">
    <source>
        <dbReference type="Pfam" id="PF00646"/>
    </source>
</evidence>
<reference evidence="4" key="1">
    <citation type="journal article" date="2024" name="IScience">
        <title>Strigolactones Initiate the Formation of Haustorium-like Structures in Castilleja.</title>
        <authorList>
            <person name="Buerger M."/>
            <person name="Peterson D."/>
            <person name="Chory J."/>
        </authorList>
    </citation>
    <scope>NUCLEOTIDE SEQUENCE [LARGE SCALE GENOMIC DNA]</scope>
</reference>
<dbReference type="Pfam" id="PF00646">
    <property type="entry name" value="F-box"/>
    <property type="match status" value="1"/>
</dbReference>
<sequence length="544" mass="64115">MSLAIENQADQRDEDGDKISQLPEPILHHILYLLSQKDAVRTCVLSKSWSYHWCARPLIDFRESCSGHPFLRSGCNCKRTFLFFLDKTLQRYHDQNLSVHELRLEMSVDDSESNSLLEKWIPKFILPDMCLKILKLFLHHHGLEYFDLLSILLKAETLQELYLRGCKLSQINSTDEVRLKCLQKLTLDDVNIANETLEMILSSSPLLESVSLFGCTGFKAITVCKSHGLKDIAFADINDVRDLWRRRRLEGRVSIEIDIPTIEKIRVTDCWFHHYNYLPYLTSLFLNRAGLSKSIDFLSGKYLPCLEHLTLDSCYLPQEFDLRLSGSVKRINFINTVKSLKASIDAPNIVMFVYRSEIHHSDISFTTTSSEWKSDITVDAYMDLHSDAPLWFHKLSKLLKVFSQSEISFELNQQHEPSLCKSVHENIYRELCREHEQIVEVEHFSLKGDYSHSRLPVFLKCLFRIFRPRYMEQHLYFSNDENYTWKKVTELTEFLMYMFLIMEKDERRYYWPRGLEEVTMVEFDEHARSFDGMKARFQLEWVQS</sequence>
<dbReference type="CDD" id="cd22160">
    <property type="entry name" value="F-box_AtFBL13-like"/>
    <property type="match status" value="1"/>
</dbReference>
<feature type="domain" description="F-box" evidence="1">
    <location>
        <begin position="19"/>
        <end position="55"/>
    </location>
</feature>
<evidence type="ECO:0000313" key="4">
    <source>
        <dbReference type="Proteomes" id="UP001632038"/>
    </source>
</evidence>
<evidence type="ECO:0000313" key="3">
    <source>
        <dbReference type="EMBL" id="KAL3653397.1"/>
    </source>
</evidence>
<dbReference type="AlphaFoldDB" id="A0ABD3EGK8"/>